<dbReference type="AlphaFoldDB" id="A0A5B0KR00"/>
<feature type="compositionally biased region" description="Polar residues" evidence="1">
    <location>
        <begin position="1"/>
        <end position="11"/>
    </location>
</feature>
<evidence type="ECO:0000313" key="3">
    <source>
        <dbReference type="Proteomes" id="UP000325333"/>
    </source>
</evidence>
<accession>A0A5B0KR00</accession>
<evidence type="ECO:0000313" key="2">
    <source>
        <dbReference type="EMBL" id="KAA1053868.1"/>
    </source>
</evidence>
<feature type="region of interest" description="Disordered" evidence="1">
    <location>
        <begin position="1"/>
        <end position="21"/>
    </location>
</feature>
<dbReference type="EMBL" id="VEWN01000013">
    <property type="protein sequence ID" value="KAA1053868.1"/>
    <property type="molecule type" value="Genomic_DNA"/>
</dbReference>
<proteinExistence type="predicted"/>
<protein>
    <recommendedName>
        <fullName evidence="4">Ig-like domain-containing protein</fullName>
    </recommendedName>
</protein>
<feature type="region of interest" description="Disordered" evidence="1">
    <location>
        <begin position="1220"/>
        <end position="1244"/>
    </location>
</feature>
<evidence type="ECO:0008006" key="4">
    <source>
        <dbReference type="Google" id="ProtNLM"/>
    </source>
</evidence>
<dbReference type="Proteomes" id="UP000325333">
    <property type="component" value="Unassembled WGS sequence"/>
</dbReference>
<name>A0A5B0KR00_9PROT</name>
<comment type="caution">
    <text evidence="2">The sequence shown here is derived from an EMBL/GenBank/DDBJ whole genome shotgun (WGS) entry which is preliminary data.</text>
</comment>
<reference evidence="2 3" key="1">
    <citation type="submission" date="2019-07" db="EMBL/GenBank/DDBJ databases">
        <title>Genome sequencing of the stress-tolerant strain Azospirillum brasilense Az19.</title>
        <authorList>
            <person name="Maroniche G.A."/>
            <person name="Garcia J.E."/>
            <person name="Pagnussat L."/>
            <person name="Amenta M."/>
            <person name="Creus C.M."/>
        </authorList>
    </citation>
    <scope>NUCLEOTIDE SEQUENCE [LARGE SCALE GENOMIC DNA]</scope>
    <source>
        <strain evidence="2 3">Az19</strain>
    </source>
</reference>
<evidence type="ECO:0000256" key="1">
    <source>
        <dbReference type="SAM" id="MobiDB-lite"/>
    </source>
</evidence>
<organism evidence="2 3">
    <name type="scientific">Azospirillum argentinense</name>
    <dbReference type="NCBI Taxonomy" id="2970906"/>
    <lineage>
        <taxon>Bacteria</taxon>
        <taxon>Pseudomonadati</taxon>
        <taxon>Pseudomonadota</taxon>
        <taxon>Alphaproteobacteria</taxon>
        <taxon>Rhodospirillales</taxon>
        <taxon>Azospirillaceae</taxon>
        <taxon>Azospirillum</taxon>
    </lineage>
</organism>
<gene>
    <name evidence="2" type="ORF">FH063_002450</name>
</gene>
<sequence length="1244" mass="135076">MLSPWTASAVSPTEGGTAPHITLRVGEPSAFDVKAEGLLPTTTEVIGPPLKMILRNNAEGYRLITNNPLPSSWIGDYRLSITTTDGKGVPASREVMITYLPGVVGVVTAPGGELWIPAVQHSFRNGARLNPLTTDAWKLPDGTTLGGTHELRVSMHKDSTVPLVIAGYRINPGDVGVSVGSYDFTTAAGKLSLPMMAAVQGREGQARIWVTSTAPNSPGFDLKVNTWTPHVAMVADSWTVRQAFDFVSIKVQSATGSRCDLTTSRQVAKTSDVLAGPKCLVEWDPLPTDITPATALTPLAQGRMWVNGDYTVGYKISLVDPNDVQVPIASGTSTLSVSPIANLLAYQPRRSSDLAYRKVQPVQAVMDQSGGPTCDTYWSFEGAEYRSSNSQVRCALTWTALPDALAQNQYWVRPYLEGSMQTAGVQEVRWRVDVVTPLGSKIPAGEGGFTYNVVEPPLPTITEDMLTVVKDGLYAVPREGGYAGNAVINGANASYQVKVTRGGTVIEDGEFDAAPWGEEREIQRRLNAAESELWSRTPWTVNARYSEMPENMAERSFEMLAVPSPNIKPVITLDNSSAILDTSELAVSVGIRDVYRVEAGYDAGTMGQWEVRLVKYIDYRTTQPLTGYVDAANGDAAFTLPANTFDTGTVRLTAEARVKSPVLEYQRNEFASRPLTLTIVKGGPIGADLAARRVTGEAPLTTVVSVELDQRLDATALGDVVWQISADGGATWADAPSMRNNKMRLSYTFPKGEYDVRATLRNKFSGAEYTPETVHVIAYDVPQAKLDGPENIFIGGNGHYRLILSHKGEAVPDDKVAVEWSLDGGDSFTPGAPEFDLTRDAPARLLMVARARMRDAPPEDRFAWREVRRRVNFVPVRPPMIRIVGPARVEYPQSANFRGVMGLPYRNMDVELRGWWTLPDEKRVDGPLLSWGPTSEDLAADTVTLTYHAEIVGFEGATGSQDKRVRVWEYLWPEFSLEPIRSSQYAPADVTVRLRQIGRPMQLDSPSYSWTLPPAATLLEDANQTLRIVRTETPGAYPFSASVSDARGNSSTVSNTVNMLTAPNYGMTLAISPSNAFSRAPLDVTVKPSITGGHPHDRILSLTYFLNGAPTGAAGSYSKLTLGVGTHTLEARATTQMGWSFGATQTINVVPNTPPTCTATMREWTSGWIYYADCRDDDGRIVGYRWTLDGERVAANSNRISVSKFARSSPPVVTLKGVDDAGAESEAVTADTEAELESGVPVTQ</sequence>